<gene>
    <name evidence="5" type="ORF">KE274_13310</name>
</gene>
<dbReference type="PRINTS" id="PR00038">
    <property type="entry name" value="HTHLUXR"/>
</dbReference>
<dbReference type="EMBL" id="JAGTUK010000003">
    <property type="protein sequence ID" value="MBS0025082.1"/>
    <property type="molecule type" value="Genomic_DNA"/>
</dbReference>
<organism evidence="5 6">
    <name type="scientific">Microbacterium paraoxydans</name>
    <dbReference type="NCBI Taxonomy" id="199592"/>
    <lineage>
        <taxon>Bacteria</taxon>
        <taxon>Bacillati</taxon>
        <taxon>Actinomycetota</taxon>
        <taxon>Actinomycetes</taxon>
        <taxon>Micrococcales</taxon>
        <taxon>Microbacteriaceae</taxon>
        <taxon>Microbacterium</taxon>
    </lineage>
</organism>
<keyword evidence="6" id="KW-1185">Reference proteome</keyword>
<evidence type="ECO:0000313" key="6">
    <source>
        <dbReference type="Proteomes" id="UP000678243"/>
    </source>
</evidence>
<keyword evidence="2" id="KW-0238">DNA-binding</keyword>
<dbReference type="PROSITE" id="PS50043">
    <property type="entry name" value="HTH_LUXR_2"/>
    <property type="match status" value="1"/>
</dbReference>
<reference evidence="5 6" key="1">
    <citation type="submission" date="2021-04" db="EMBL/GenBank/DDBJ databases">
        <title>Whole genome analysis of root endophytic bacterium Microbacterium paraoxydans ku-mp colonizing RP-bio226 rice variety.</title>
        <authorList>
            <person name="Ulaganathan K."/>
            <person name="Latha B."/>
        </authorList>
    </citation>
    <scope>NUCLEOTIDE SEQUENCE [LARGE SCALE GENOMIC DNA]</scope>
    <source>
        <strain evidence="6">ku-mp</strain>
    </source>
</reference>
<dbReference type="InterPro" id="IPR016032">
    <property type="entry name" value="Sig_transdc_resp-reg_C-effctor"/>
</dbReference>
<dbReference type="CDD" id="cd06170">
    <property type="entry name" value="LuxR_C_like"/>
    <property type="match status" value="1"/>
</dbReference>
<proteinExistence type="predicted"/>
<dbReference type="RefSeq" id="WP_211544479.1">
    <property type="nucleotide sequence ID" value="NZ_CBDREF010000005.1"/>
</dbReference>
<protein>
    <submittedName>
        <fullName evidence="5">Response regulator transcription factor</fullName>
    </submittedName>
</protein>
<accession>A0ABS5IRT2</accession>
<dbReference type="PANTHER" id="PTHR44688:SF16">
    <property type="entry name" value="DNA-BINDING TRANSCRIPTIONAL ACTIVATOR DEVR_DOSR"/>
    <property type="match status" value="1"/>
</dbReference>
<dbReference type="PANTHER" id="PTHR44688">
    <property type="entry name" value="DNA-BINDING TRANSCRIPTIONAL ACTIVATOR DEVR_DOSR"/>
    <property type="match status" value="1"/>
</dbReference>
<dbReference type="PROSITE" id="PS00622">
    <property type="entry name" value="HTH_LUXR_1"/>
    <property type="match status" value="1"/>
</dbReference>
<evidence type="ECO:0000256" key="1">
    <source>
        <dbReference type="ARBA" id="ARBA00023015"/>
    </source>
</evidence>
<evidence type="ECO:0000259" key="4">
    <source>
        <dbReference type="PROSITE" id="PS50043"/>
    </source>
</evidence>
<evidence type="ECO:0000313" key="5">
    <source>
        <dbReference type="EMBL" id="MBS0025082.1"/>
    </source>
</evidence>
<feature type="domain" description="HTH luxR-type" evidence="4">
    <location>
        <begin position="17"/>
        <end position="82"/>
    </location>
</feature>
<comment type="caution">
    <text evidence="5">The sequence shown here is derived from an EMBL/GenBank/DDBJ whole genome shotgun (WGS) entry which is preliminary data.</text>
</comment>
<evidence type="ECO:0000256" key="2">
    <source>
        <dbReference type="ARBA" id="ARBA00023125"/>
    </source>
</evidence>
<keyword evidence="1" id="KW-0805">Transcription regulation</keyword>
<dbReference type="SUPFAM" id="SSF46894">
    <property type="entry name" value="C-terminal effector domain of the bipartite response regulators"/>
    <property type="match status" value="1"/>
</dbReference>
<keyword evidence="3" id="KW-0804">Transcription</keyword>
<dbReference type="Gene3D" id="1.10.10.10">
    <property type="entry name" value="Winged helix-like DNA-binding domain superfamily/Winged helix DNA-binding domain"/>
    <property type="match status" value="1"/>
</dbReference>
<evidence type="ECO:0000256" key="3">
    <source>
        <dbReference type="ARBA" id="ARBA00023163"/>
    </source>
</evidence>
<sequence>MPRRHSANPGALRVRPTLSPLPELTSREQEVLEALGEGKSTSEIAAALHLSVGTVKGYLSSIMAKWNARDRVQVIVLAVRSGALVLT</sequence>
<dbReference type="InterPro" id="IPR000792">
    <property type="entry name" value="Tscrpt_reg_LuxR_C"/>
</dbReference>
<dbReference type="SMART" id="SM00421">
    <property type="entry name" value="HTH_LUXR"/>
    <property type="match status" value="1"/>
</dbReference>
<dbReference type="Pfam" id="PF00196">
    <property type="entry name" value="GerE"/>
    <property type="match status" value="1"/>
</dbReference>
<dbReference type="Proteomes" id="UP000678243">
    <property type="component" value="Unassembled WGS sequence"/>
</dbReference>
<dbReference type="InterPro" id="IPR036388">
    <property type="entry name" value="WH-like_DNA-bd_sf"/>
</dbReference>
<name>A0ABS5IRT2_9MICO</name>